<reference evidence="3 4" key="2">
    <citation type="journal article" date="2007" name="BMC Biol.">
        <title>A 100%-complete sequence reveals unusually simple genomic features in the hot-spring red alga Cyanidioschyzon merolae.</title>
        <authorList>
            <person name="Nozaki H."/>
            <person name="Takano H."/>
            <person name="Misumi O."/>
            <person name="Terasawa K."/>
            <person name="Matsuzaki M."/>
            <person name="Maruyama S."/>
            <person name="Nishida K."/>
            <person name="Yagisawa F."/>
            <person name="Yoshida Y."/>
            <person name="Fujiwara T."/>
            <person name="Takio S."/>
            <person name="Tamura K."/>
            <person name="Chung S.J."/>
            <person name="Nakamura S."/>
            <person name="Kuroiwa H."/>
            <person name="Tanaka K."/>
            <person name="Sato N."/>
            <person name="Kuroiwa T."/>
        </authorList>
    </citation>
    <scope>NUCLEOTIDE SEQUENCE [LARGE SCALE GENOMIC DNA]</scope>
    <source>
        <strain evidence="3 4">10D</strain>
    </source>
</reference>
<feature type="compositionally biased region" description="Acidic residues" evidence="1">
    <location>
        <begin position="349"/>
        <end position="364"/>
    </location>
</feature>
<protein>
    <recommendedName>
        <fullName evidence="2">Nop domain-containing protein</fullName>
    </recommendedName>
</protein>
<dbReference type="KEGG" id="cme:CYME_CMS485C"/>
<evidence type="ECO:0000313" key="3">
    <source>
        <dbReference type="EMBL" id="BAM83026.1"/>
    </source>
</evidence>
<keyword evidence="4" id="KW-1185">Reference proteome</keyword>
<dbReference type="InterPro" id="IPR042239">
    <property type="entry name" value="Nop_C"/>
</dbReference>
<name>M1UX83_CYAM1</name>
<dbReference type="Gramene" id="CMS485CT">
    <property type="protein sequence ID" value="CMS485CT"/>
    <property type="gene ID" value="CMS485C"/>
</dbReference>
<dbReference type="PROSITE" id="PS51358">
    <property type="entry name" value="NOP"/>
    <property type="match status" value="1"/>
</dbReference>
<feature type="region of interest" description="Disordered" evidence="1">
    <location>
        <begin position="315"/>
        <end position="364"/>
    </location>
</feature>
<evidence type="ECO:0000313" key="4">
    <source>
        <dbReference type="Proteomes" id="UP000007014"/>
    </source>
</evidence>
<dbReference type="Pfam" id="PF01798">
    <property type="entry name" value="Nop"/>
    <property type="match status" value="1"/>
</dbReference>
<sequence>MSTGVSARTLLTSQDSQKVVKDVKFSAETLSETKRTFERNAAAVRETHSRLCEICRQVLAAYEQRLPGLGTLTSDPVFGLEIVEALGNRSPPIDIAVLGERSWPPEVSMGLALLLRRLGPPLTDWEQVARLIQRSKRFLMEEKELMMRLLDQVEFVAPNLCALTGKNFAVRVLAECGGLEALAKLPSDQLRLIGARDTYVFYGPRCLRGAIFQCSLLREILAGLENAGAVGSETNVRRIRCIARKIANSIALMARVDLFESTTTDRRGEMGARAHAELLDLWRKEARCAAWHTTEASNTTPLLYDYLRPVAVPRPWEKRRGRGGRKRTRRKQRARSAAKAPRPVHQSLADEELELESGVDEDEA</sequence>
<dbReference type="InterPro" id="IPR027105">
    <property type="entry name" value="Prp31"/>
</dbReference>
<dbReference type="HOGENOM" id="CLU_761550_0_0_1"/>
<evidence type="ECO:0000259" key="2">
    <source>
        <dbReference type="PROSITE" id="PS51358"/>
    </source>
</evidence>
<accession>M1UX83</accession>
<dbReference type="AlphaFoldDB" id="M1UX83"/>
<dbReference type="PANTHER" id="PTHR13904:SF0">
    <property type="entry name" value="U4_U6 SMALL NUCLEAR RIBONUCLEOPROTEIN PRP31"/>
    <property type="match status" value="1"/>
</dbReference>
<reference evidence="3 4" key="1">
    <citation type="journal article" date="2004" name="Nature">
        <title>Genome sequence of the ultrasmall unicellular red alga Cyanidioschyzon merolae 10D.</title>
        <authorList>
            <person name="Matsuzaki M."/>
            <person name="Misumi O."/>
            <person name="Shin-i T."/>
            <person name="Maruyama S."/>
            <person name="Takahara M."/>
            <person name="Miyagishima S."/>
            <person name="Mori T."/>
            <person name="Nishida K."/>
            <person name="Yagisawa F."/>
            <person name="Nishida K."/>
            <person name="Yoshida Y."/>
            <person name="Nishimura Y."/>
            <person name="Nakao S."/>
            <person name="Kobayashi T."/>
            <person name="Momoyama Y."/>
            <person name="Higashiyama T."/>
            <person name="Minoda A."/>
            <person name="Sano M."/>
            <person name="Nomoto H."/>
            <person name="Oishi K."/>
            <person name="Hayashi H."/>
            <person name="Ohta F."/>
            <person name="Nishizaka S."/>
            <person name="Haga S."/>
            <person name="Miura S."/>
            <person name="Morishita T."/>
            <person name="Kabeya Y."/>
            <person name="Terasawa K."/>
            <person name="Suzuki Y."/>
            <person name="Ishii Y."/>
            <person name="Asakawa S."/>
            <person name="Takano H."/>
            <person name="Ohta N."/>
            <person name="Kuroiwa H."/>
            <person name="Tanaka K."/>
            <person name="Shimizu N."/>
            <person name="Sugano S."/>
            <person name="Sato N."/>
            <person name="Nozaki H."/>
            <person name="Ogasawara N."/>
            <person name="Kohara Y."/>
            <person name="Kuroiwa T."/>
        </authorList>
    </citation>
    <scope>NUCLEOTIDE SEQUENCE [LARGE SCALE GENOMIC DNA]</scope>
    <source>
        <strain evidence="3 4">10D</strain>
    </source>
</reference>
<feature type="domain" description="Nop" evidence="2">
    <location>
        <begin position="156"/>
        <end position="287"/>
    </location>
</feature>
<dbReference type="EMBL" id="AP006501">
    <property type="protein sequence ID" value="BAM83026.1"/>
    <property type="molecule type" value="Genomic_DNA"/>
</dbReference>
<dbReference type="eggNOG" id="KOG2573">
    <property type="taxonomic scope" value="Eukaryota"/>
</dbReference>
<dbReference type="InterPro" id="IPR002687">
    <property type="entry name" value="Nop_dom"/>
</dbReference>
<gene>
    <name evidence="3" type="ORF">CYME_CMS485C</name>
</gene>
<dbReference type="GO" id="GO:0071011">
    <property type="term" value="C:precatalytic spliceosome"/>
    <property type="evidence" value="ECO:0007669"/>
    <property type="project" value="TreeGrafter"/>
</dbReference>
<proteinExistence type="predicted"/>
<evidence type="ECO:0000256" key="1">
    <source>
        <dbReference type="SAM" id="MobiDB-lite"/>
    </source>
</evidence>
<dbReference type="InterPro" id="IPR036070">
    <property type="entry name" value="Nop_dom_sf"/>
</dbReference>
<dbReference type="GO" id="GO:0005687">
    <property type="term" value="C:U4 snRNP"/>
    <property type="evidence" value="ECO:0007669"/>
    <property type="project" value="TreeGrafter"/>
</dbReference>
<dbReference type="Gene3D" id="1.10.246.90">
    <property type="entry name" value="Nop domain"/>
    <property type="match status" value="1"/>
</dbReference>
<organism evidence="3 4">
    <name type="scientific">Cyanidioschyzon merolae (strain NIES-3377 / 10D)</name>
    <name type="common">Unicellular red alga</name>
    <dbReference type="NCBI Taxonomy" id="280699"/>
    <lineage>
        <taxon>Eukaryota</taxon>
        <taxon>Rhodophyta</taxon>
        <taxon>Bangiophyceae</taxon>
        <taxon>Cyanidiales</taxon>
        <taxon>Cyanidiaceae</taxon>
        <taxon>Cyanidioschyzon</taxon>
    </lineage>
</organism>
<dbReference type="PANTHER" id="PTHR13904">
    <property type="entry name" value="PRE-MRNA SPLICING FACTOR PRP31"/>
    <property type="match status" value="1"/>
</dbReference>
<dbReference type="OMA" id="LMAGKCA"/>
<feature type="compositionally biased region" description="Basic residues" evidence="1">
    <location>
        <begin position="317"/>
        <end position="336"/>
    </location>
</feature>
<dbReference type="RefSeq" id="XP_005539062.1">
    <property type="nucleotide sequence ID" value="XM_005539005.1"/>
</dbReference>
<dbReference type="GeneID" id="16997573"/>
<dbReference type="STRING" id="280699.M1UX83"/>
<dbReference type="SUPFAM" id="SSF89124">
    <property type="entry name" value="Nop domain"/>
    <property type="match status" value="1"/>
</dbReference>
<dbReference type="Proteomes" id="UP000007014">
    <property type="component" value="Chromosome 19"/>
</dbReference>
<dbReference type="OrthoDB" id="4771285at2759"/>
<dbReference type="GO" id="GO:0046540">
    <property type="term" value="C:U4/U6 x U5 tri-snRNP complex"/>
    <property type="evidence" value="ECO:0007669"/>
    <property type="project" value="InterPro"/>
</dbReference>
<dbReference type="GO" id="GO:0000244">
    <property type="term" value="P:spliceosomal tri-snRNP complex assembly"/>
    <property type="evidence" value="ECO:0007669"/>
    <property type="project" value="InterPro"/>
</dbReference>